<feature type="domain" description="GTP cyclohydrolase II" evidence="10">
    <location>
        <begin position="173"/>
        <end position="332"/>
    </location>
</feature>
<protein>
    <recommendedName>
        <fullName evidence="9">GTP cyclohydrolase-2</fullName>
        <ecNumber evidence="9">3.5.4.25</ecNumber>
    </recommendedName>
    <alternativeName>
        <fullName evidence="9">GTP cyclohydrolase II</fullName>
    </alternativeName>
</protein>
<dbReference type="GO" id="GO:0003935">
    <property type="term" value="F:GTP cyclohydrolase II activity"/>
    <property type="evidence" value="ECO:0007669"/>
    <property type="project" value="UniProtKB-EC"/>
</dbReference>
<feature type="binding site" evidence="9">
    <location>
        <position position="314"/>
    </location>
    <ligand>
        <name>GTP</name>
        <dbReference type="ChEBI" id="CHEBI:37565"/>
    </ligand>
</feature>
<comment type="caution">
    <text evidence="11">The sequence shown here is derived from an EMBL/GenBank/DDBJ whole genome shotgun (WGS) entry which is preliminary data.</text>
</comment>
<feature type="active site" description="Nucleophile" evidence="9">
    <location>
        <position position="293"/>
    </location>
</feature>
<comment type="pathway">
    <text evidence="1 9">Cofactor biosynthesis; riboflavin biosynthesis; 5-amino-6-(D-ribitylamino)uracil from GTP: step 1/4.</text>
</comment>
<dbReference type="PANTHER" id="PTHR21327:SF18">
    <property type="entry name" value="3,4-DIHYDROXY-2-BUTANONE 4-PHOSPHATE SYNTHASE"/>
    <property type="match status" value="1"/>
</dbReference>
<dbReference type="NCBIfam" id="NF006456">
    <property type="entry name" value="PRK08815.1"/>
    <property type="match status" value="1"/>
</dbReference>
<dbReference type="InterPro" id="IPR000926">
    <property type="entry name" value="RibA"/>
</dbReference>
<feature type="binding site" evidence="9">
    <location>
        <position position="279"/>
    </location>
    <ligand>
        <name>GTP</name>
        <dbReference type="ChEBI" id="CHEBI:37565"/>
    </ligand>
</feature>
<dbReference type="EMBL" id="JBAFVH010000007">
    <property type="protein sequence ID" value="MFG1373161.1"/>
    <property type="molecule type" value="Genomic_DNA"/>
</dbReference>
<feature type="binding site" evidence="9">
    <location>
        <position position="235"/>
    </location>
    <ligand>
        <name>GTP</name>
        <dbReference type="ChEBI" id="CHEBI:37565"/>
    </ligand>
</feature>
<comment type="function">
    <text evidence="9">Catalyzes the conversion of GTP to 2,5-diamino-6-ribosylamino-4(3H)-pyrimidinone 5'-phosphate (DARP), formate and pyrophosphate.</text>
</comment>
<feature type="binding site" evidence="9">
    <location>
        <position position="319"/>
    </location>
    <ligand>
        <name>GTP</name>
        <dbReference type="ChEBI" id="CHEBI:37565"/>
    </ligand>
</feature>
<evidence type="ECO:0000256" key="9">
    <source>
        <dbReference type="HAMAP-Rule" id="MF_00179"/>
    </source>
</evidence>
<evidence type="ECO:0000313" key="12">
    <source>
        <dbReference type="Proteomes" id="UP001604002"/>
    </source>
</evidence>
<comment type="similarity">
    <text evidence="9">Belongs to the GTP cyclohydrolase II family.</text>
</comment>
<dbReference type="NCBIfam" id="NF001591">
    <property type="entry name" value="PRK00393.1"/>
    <property type="match status" value="1"/>
</dbReference>
<dbReference type="HAMAP" id="MF_00179">
    <property type="entry name" value="RibA"/>
    <property type="match status" value="1"/>
</dbReference>
<dbReference type="PANTHER" id="PTHR21327">
    <property type="entry name" value="GTP CYCLOHYDROLASE II-RELATED"/>
    <property type="match status" value="1"/>
</dbReference>
<feature type="binding site" evidence="9">
    <location>
        <begin position="214"/>
        <end position="218"/>
    </location>
    <ligand>
        <name>GTP</name>
        <dbReference type="ChEBI" id="CHEBI:37565"/>
    </ligand>
</feature>
<keyword evidence="5 9" id="KW-0378">Hydrolase</keyword>
<evidence type="ECO:0000256" key="3">
    <source>
        <dbReference type="ARBA" id="ARBA00022723"/>
    </source>
</evidence>
<feature type="binding site" evidence="9">
    <location>
        <position position="219"/>
    </location>
    <ligand>
        <name>Zn(2+)</name>
        <dbReference type="ChEBI" id="CHEBI:29105"/>
        <note>catalytic</note>
    </ligand>
</feature>
<feature type="binding site" evidence="9">
    <location>
        <position position="230"/>
    </location>
    <ligand>
        <name>Zn(2+)</name>
        <dbReference type="ChEBI" id="CHEBI:29105"/>
        <note>catalytic</note>
    </ligand>
</feature>
<sequence>MTTVVDGLGLGRGTGEMAVERALAELRAGRGVRLEANGTAVLVIGAEAFDAVTAAALATAGVRDARLVLPAPRLLKLGAPRAQAGSVSLPTLDAERVATLALRAEARVDAPVAPANGLDHAALELLGLALVLPAAVVCVVPGAAVTGLLAVDVADVMAYRATQVARLAIVGRAPVPLEGAPETEFVVFRGGEGLRDQVAIVVGRPDLSAPVAVRLHSACLTGDLFGSLKCDCGDQLRDSVRRMADGEGGILLYLDQEGRGNGISNKMRAYALQAQGYDTYDADAALGFDLDQRRFDFAAEMLRQLGVRAVRVFTNNPQKIAALKASGLDVVSDQRVLGRPTAENVRYLASKRDRAGHYIDFDALAARAPD</sequence>
<evidence type="ECO:0000256" key="5">
    <source>
        <dbReference type="ARBA" id="ARBA00022801"/>
    </source>
</evidence>
<dbReference type="CDD" id="cd00641">
    <property type="entry name" value="GTP_cyclohydro2"/>
    <property type="match status" value="1"/>
</dbReference>
<accession>A0ABW6ZWN8</accession>
<gene>
    <name evidence="9 11" type="primary">ribA</name>
    <name evidence="11" type="ORF">V5F32_13375</name>
</gene>
<evidence type="ECO:0000256" key="1">
    <source>
        <dbReference type="ARBA" id="ARBA00004853"/>
    </source>
</evidence>
<keyword evidence="6 9" id="KW-0862">Zinc</keyword>
<evidence type="ECO:0000259" key="10">
    <source>
        <dbReference type="Pfam" id="PF00925"/>
    </source>
</evidence>
<comment type="catalytic activity">
    <reaction evidence="8 9">
        <text>GTP + 4 H2O = 2,5-diamino-6-hydroxy-4-(5-phosphoribosylamino)-pyrimidine + formate + 2 phosphate + 3 H(+)</text>
        <dbReference type="Rhea" id="RHEA:23704"/>
        <dbReference type="ChEBI" id="CHEBI:15377"/>
        <dbReference type="ChEBI" id="CHEBI:15378"/>
        <dbReference type="ChEBI" id="CHEBI:15740"/>
        <dbReference type="ChEBI" id="CHEBI:37565"/>
        <dbReference type="ChEBI" id="CHEBI:43474"/>
        <dbReference type="ChEBI" id="CHEBI:58614"/>
        <dbReference type="EC" id="3.5.4.25"/>
    </reaction>
</comment>
<dbReference type="InterPro" id="IPR036144">
    <property type="entry name" value="RibA-like_sf"/>
</dbReference>
<evidence type="ECO:0000256" key="4">
    <source>
        <dbReference type="ARBA" id="ARBA00022741"/>
    </source>
</evidence>
<evidence type="ECO:0000256" key="6">
    <source>
        <dbReference type="ARBA" id="ARBA00022833"/>
    </source>
</evidence>
<organism evidence="11 12">
    <name type="scientific">Xanthobacter oligotrophicus</name>
    <dbReference type="NCBI Taxonomy" id="2607286"/>
    <lineage>
        <taxon>Bacteria</taxon>
        <taxon>Pseudomonadati</taxon>
        <taxon>Pseudomonadota</taxon>
        <taxon>Alphaproteobacteria</taxon>
        <taxon>Hyphomicrobiales</taxon>
        <taxon>Xanthobacteraceae</taxon>
        <taxon>Xanthobacter</taxon>
    </lineage>
</organism>
<feature type="active site" description="Proton acceptor" evidence="9">
    <location>
        <position position="291"/>
    </location>
</feature>
<name>A0ABW6ZWN8_9HYPH</name>
<keyword evidence="12" id="KW-1185">Reference proteome</keyword>
<dbReference type="InterPro" id="IPR032677">
    <property type="entry name" value="GTP_cyclohydro_II"/>
</dbReference>
<keyword evidence="2 9" id="KW-0686">Riboflavin biosynthesis</keyword>
<evidence type="ECO:0000256" key="8">
    <source>
        <dbReference type="ARBA" id="ARBA00049295"/>
    </source>
</evidence>
<dbReference type="Pfam" id="PF00925">
    <property type="entry name" value="GTP_cyclohydro2"/>
    <property type="match status" value="1"/>
</dbReference>
<reference evidence="11 12" key="1">
    <citation type="submission" date="2024-02" db="EMBL/GenBank/DDBJ databases">
        <title>Expansion and revision of Xanthobacter and proposal of Roseixanthobacter gen. nov.</title>
        <authorList>
            <person name="Soltysiak M.P.M."/>
            <person name="Jalihal A."/>
            <person name="Ory A."/>
            <person name="Chrisophersen C."/>
            <person name="Lee A.D."/>
            <person name="Boulton J."/>
            <person name="Springer M."/>
        </authorList>
    </citation>
    <scope>NUCLEOTIDE SEQUENCE [LARGE SCALE GENOMIC DNA]</scope>
    <source>
        <strain evidence="11 12">23A</strain>
    </source>
</reference>
<dbReference type="Gene3D" id="3.40.50.10990">
    <property type="entry name" value="GTP cyclohydrolase II"/>
    <property type="match status" value="1"/>
</dbReference>
<dbReference type="SUPFAM" id="SSF142695">
    <property type="entry name" value="RibA-like"/>
    <property type="match status" value="1"/>
</dbReference>
<dbReference type="RefSeq" id="WP_393992966.1">
    <property type="nucleotide sequence ID" value="NZ_JBAFVH010000007.1"/>
</dbReference>
<proteinExistence type="inferred from homology"/>
<feature type="binding site" evidence="9">
    <location>
        <begin position="257"/>
        <end position="259"/>
    </location>
    <ligand>
        <name>GTP</name>
        <dbReference type="ChEBI" id="CHEBI:37565"/>
    </ligand>
</feature>
<evidence type="ECO:0000256" key="7">
    <source>
        <dbReference type="ARBA" id="ARBA00023134"/>
    </source>
</evidence>
<feature type="binding site" evidence="9">
    <location>
        <position position="232"/>
    </location>
    <ligand>
        <name>Zn(2+)</name>
        <dbReference type="ChEBI" id="CHEBI:29105"/>
        <note>catalytic</note>
    </ligand>
</feature>
<dbReference type="Proteomes" id="UP001604002">
    <property type="component" value="Unassembled WGS sequence"/>
</dbReference>
<keyword evidence="4 9" id="KW-0547">Nucleotide-binding</keyword>
<comment type="cofactor">
    <cofactor evidence="9">
        <name>Zn(2+)</name>
        <dbReference type="ChEBI" id="CHEBI:29105"/>
    </cofactor>
    <text evidence="9">Binds 1 zinc ion per subunit.</text>
</comment>
<keyword evidence="7 9" id="KW-0342">GTP-binding</keyword>
<evidence type="ECO:0000256" key="2">
    <source>
        <dbReference type="ARBA" id="ARBA00022619"/>
    </source>
</evidence>
<evidence type="ECO:0000313" key="11">
    <source>
        <dbReference type="EMBL" id="MFG1373161.1"/>
    </source>
</evidence>
<dbReference type="EC" id="3.5.4.25" evidence="9"/>
<keyword evidence="3 9" id="KW-0479">Metal-binding</keyword>